<reference evidence="1 2" key="1">
    <citation type="submission" date="2019-06" db="EMBL/GenBank/DDBJ databases">
        <title>Sequencing the genomes of 1000 actinobacteria strains.</title>
        <authorList>
            <person name="Klenk H.-P."/>
        </authorList>
    </citation>
    <scope>NUCLEOTIDE SEQUENCE [LARGE SCALE GENOMIC DNA]</scope>
    <source>
        <strain evidence="1 2">DSM 43866</strain>
    </source>
</reference>
<gene>
    <name evidence="1" type="ORF">FHX34_1011739</name>
</gene>
<evidence type="ECO:0000313" key="1">
    <source>
        <dbReference type="EMBL" id="TWG26741.1"/>
    </source>
</evidence>
<dbReference type="EMBL" id="VIWY01000001">
    <property type="protein sequence ID" value="TWG26741.1"/>
    <property type="molecule type" value="Genomic_DNA"/>
</dbReference>
<name>A0A561WS97_ACTTI</name>
<evidence type="ECO:0000313" key="2">
    <source>
        <dbReference type="Proteomes" id="UP000320239"/>
    </source>
</evidence>
<dbReference type="OrthoDB" id="4136787at2"/>
<keyword evidence="2" id="KW-1185">Reference proteome</keyword>
<dbReference type="AlphaFoldDB" id="A0A561WS97"/>
<accession>A0A561WS97</accession>
<comment type="caution">
    <text evidence="1">The sequence shown here is derived from an EMBL/GenBank/DDBJ whole genome shotgun (WGS) entry which is preliminary data.</text>
</comment>
<dbReference type="RefSeq" id="WP_122975989.1">
    <property type="nucleotide sequence ID" value="NZ_BOMX01000122.1"/>
</dbReference>
<protein>
    <submittedName>
        <fullName evidence="1">Uncharacterized protein</fullName>
    </submittedName>
</protein>
<organism evidence="1 2">
    <name type="scientific">Actinoplanes teichomyceticus</name>
    <dbReference type="NCBI Taxonomy" id="1867"/>
    <lineage>
        <taxon>Bacteria</taxon>
        <taxon>Bacillati</taxon>
        <taxon>Actinomycetota</taxon>
        <taxon>Actinomycetes</taxon>
        <taxon>Micromonosporales</taxon>
        <taxon>Micromonosporaceae</taxon>
        <taxon>Actinoplanes</taxon>
    </lineage>
</organism>
<dbReference type="Proteomes" id="UP000320239">
    <property type="component" value="Unassembled WGS sequence"/>
</dbReference>
<sequence>MGEVQSWVVPISAKTAGALVGGGVGSLIVLAGLATSNPLLVIGGPALAAAATERMTEFAVKQWTDRAERVERFGTTAAEQSGTSLETLLDDAVADPQKLEVLSRAAEAASRALDQEKIDLLARVYASGVYDQALIDESNILIDNIRQIEGPHIRVMQVLASPGPRTLKIGEKDAGQTIEAWPEPELAVAAKAGDALSALIAKLVSLGFVYDEGQGRWDYQPFWQLTPLGRNCLTYLAQRVPSDHDGVGSAS</sequence>
<proteinExistence type="predicted"/>